<feature type="non-terminal residue" evidence="1">
    <location>
        <position position="156"/>
    </location>
</feature>
<evidence type="ECO:0008006" key="3">
    <source>
        <dbReference type="Google" id="ProtNLM"/>
    </source>
</evidence>
<feature type="non-terminal residue" evidence="1">
    <location>
        <position position="1"/>
    </location>
</feature>
<evidence type="ECO:0000313" key="1">
    <source>
        <dbReference type="EMBL" id="KAF2493317.1"/>
    </source>
</evidence>
<sequence length="156" mass="17461">SPDARCTICMAPGLPDNKQPASIFLSGSIEMGKAIDWQTALTKRLEHLPITIFNPRRDDWDSSWEEDITNAKFREQVDWELDQMALADVTVVCFVAGTQSPISLMELGLNARDGKVVVCCPKGFWKRGNVQIVCHRYGIPVVETVEELAEEAIKKL</sequence>
<dbReference type="InterPro" id="IPR039470">
    <property type="entry name" value="Nuc_deoxyri_tr2"/>
</dbReference>
<gene>
    <name evidence="1" type="ORF">BU16DRAFT_429209</name>
</gene>
<dbReference type="EMBL" id="MU004192">
    <property type="protein sequence ID" value="KAF2493317.1"/>
    <property type="molecule type" value="Genomic_DNA"/>
</dbReference>
<dbReference type="Gene3D" id="3.40.50.450">
    <property type="match status" value="1"/>
</dbReference>
<dbReference type="AlphaFoldDB" id="A0A6A6QR38"/>
<keyword evidence="2" id="KW-1185">Reference proteome</keyword>
<reference evidence="1" key="1">
    <citation type="journal article" date="2020" name="Stud. Mycol.">
        <title>101 Dothideomycetes genomes: a test case for predicting lifestyles and emergence of pathogens.</title>
        <authorList>
            <person name="Haridas S."/>
            <person name="Albert R."/>
            <person name="Binder M."/>
            <person name="Bloem J."/>
            <person name="Labutti K."/>
            <person name="Salamov A."/>
            <person name="Andreopoulos B."/>
            <person name="Baker S."/>
            <person name="Barry K."/>
            <person name="Bills G."/>
            <person name="Bluhm B."/>
            <person name="Cannon C."/>
            <person name="Castanera R."/>
            <person name="Culley D."/>
            <person name="Daum C."/>
            <person name="Ezra D."/>
            <person name="Gonzalez J."/>
            <person name="Henrissat B."/>
            <person name="Kuo A."/>
            <person name="Liang C."/>
            <person name="Lipzen A."/>
            <person name="Lutzoni F."/>
            <person name="Magnuson J."/>
            <person name="Mondo S."/>
            <person name="Nolan M."/>
            <person name="Ohm R."/>
            <person name="Pangilinan J."/>
            <person name="Park H.-J."/>
            <person name="Ramirez L."/>
            <person name="Alfaro M."/>
            <person name="Sun H."/>
            <person name="Tritt A."/>
            <person name="Yoshinaga Y."/>
            <person name="Zwiers L.-H."/>
            <person name="Turgeon B."/>
            <person name="Goodwin S."/>
            <person name="Spatafora J."/>
            <person name="Crous P."/>
            <person name="Grigoriev I."/>
        </authorList>
    </citation>
    <scope>NUCLEOTIDE SEQUENCE</scope>
    <source>
        <strain evidence="1">CBS 269.34</strain>
    </source>
</reference>
<accession>A0A6A6QR38</accession>
<name>A0A6A6QR38_9PEZI</name>
<proteinExistence type="predicted"/>
<organism evidence="1 2">
    <name type="scientific">Lophium mytilinum</name>
    <dbReference type="NCBI Taxonomy" id="390894"/>
    <lineage>
        <taxon>Eukaryota</taxon>
        <taxon>Fungi</taxon>
        <taxon>Dikarya</taxon>
        <taxon>Ascomycota</taxon>
        <taxon>Pezizomycotina</taxon>
        <taxon>Dothideomycetes</taxon>
        <taxon>Pleosporomycetidae</taxon>
        <taxon>Mytilinidiales</taxon>
        <taxon>Mytilinidiaceae</taxon>
        <taxon>Lophium</taxon>
    </lineage>
</organism>
<protein>
    <recommendedName>
        <fullName evidence="3">Nucleoside 2-deoxyribosyltransferase like</fullName>
    </recommendedName>
</protein>
<evidence type="ECO:0000313" key="2">
    <source>
        <dbReference type="Proteomes" id="UP000799750"/>
    </source>
</evidence>
<dbReference type="Proteomes" id="UP000799750">
    <property type="component" value="Unassembled WGS sequence"/>
</dbReference>
<dbReference type="Pfam" id="PF15891">
    <property type="entry name" value="Nuc_deoxyri_tr2"/>
    <property type="match status" value="1"/>
</dbReference>
<dbReference type="OrthoDB" id="2893324at2759"/>